<dbReference type="RefSeq" id="XP_008880321.1">
    <property type="nucleotide sequence ID" value="XM_008882099.1"/>
</dbReference>
<dbReference type="EMBL" id="KI914016">
    <property type="protein sequence ID" value="ETV91041.1"/>
    <property type="molecule type" value="Genomic_DNA"/>
</dbReference>
<feature type="compositionally biased region" description="Low complexity" evidence="1">
    <location>
        <begin position="59"/>
        <end position="79"/>
    </location>
</feature>
<dbReference type="eggNOG" id="ENOG502SA7F">
    <property type="taxonomic scope" value="Eukaryota"/>
</dbReference>
<feature type="region of interest" description="Disordered" evidence="1">
    <location>
        <begin position="1"/>
        <end position="88"/>
    </location>
</feature>
<reference evidence="2" key="1">
    <citation type="submission" date="2013-12" db="EMBL/GenBank/DDBJ databases">
        <title>The Genome Sequence of Aphanomyces invadans NJM9701.</title>
        <authorList>
            <consortium name="The Broad Institute Genomics Platform"/>
            <person name="Russ C."/>
            <person name="Tyler B."/>
            <person name="van West P."/>
            <person name="Dieguez-Uribeondo J."/>
            <person name="Young S.K."/>
            <person name="Zeng Q."/>
            <person name="Gargeya S."/>
            <person name="Fitzgerald M."/>
            <person name="Abouelleil A."/>
            <person name="Alvarado L."/>
            <person name="Chapman S.B."/>
            <person name="Gainer-Dewar J."/>
            <person name="Goldberg J."/>
            <person name="Griggs A."/>
            <person name="Gujja S."/>
            <person name="Hansen M."/>
            <person name="Howarth C."/>
            <person name="Imamovic A."/>
            <person name="Ireland A."/>
            <person name="Larimer J."/>
            <person name="McCowan C."/>
            <person name="Murphy C."/>
            <person name="Pearson M."/>
            <person name="Poon T.W."/>
            <person name="Priest M."/>
            <person name="Roberts A."/>
            <person name="Saif S."/>
            <person name="Shea T."/>
            <person name="Sykes S."/>
            <person name="Wortman J."/>
            <person name="Nusbaum C."/>
            <person name="Birren B."/>
        </authorList>
    </citation>
    <scope>NUCLEOTIDE SEQUENCE [LARGE SCALE GENOMIC DNA]</scope>
    <source>
        <strain evidence="2">NJM9701</strain>
    </source>
</reference>
<name>A0A024TBR3_9STRA</name>
<dbReference type="GeneID" id="20091331"/>
<sequence length="225" mass="24571">MARPARFKDTLPSYYSQSSRRKCGPAPCAEAPASPRLFADPAATPPSSFDSPATPPSAPSTQSTAIVITQPARKVQPRPQVVPRPTRPSLSDQLATIRLEAHSVVQSLTKQCVATAAFTVPTLSLVVGRLECKFPSPATFSTTECRYQFVHGARDIAMHMYYRDMTGVVFCKRALTLRFKIAHPLAQFGPDYDPHNRNHAIVIGLASVADWSRAKQVVLANAMPR</sequence>
<gene>
    <name evidence="2" type="ORF">H310_14281</name>
</gene>
<feature type="compositionally biased region" description="Low complexity" evidence="1">
    <location>
        <begin position="38"/>
        <end position="52"/>
    </location>
</feature>
<evidence type="ECO:0000256" key="1">
    <source>
        <dbReference type="SAM" id="MobiDB-lite"/>
    </source>
</evidence>
<dbReference type="VEuPathDB" id="FungiDB:H310_14281"/>
<dbReference type="AlphaFoldDB" id="A0A024TBR3"/>
<organism evidence="2">
    <name type="scientific">Aphanomyces invadans</name>
    <dbReference type="NCBI Taxonomy" id="157072"/>
    <lineage>
        <taxon>Eukaryota</taxon>
        <taxon>Sar</taxon>
        <taxon>Stramenopiles</taxon>
        <taxon>Oomycota</taxon>
        <taxon>Saprolegniomycetes</taxon>
        <taxon>Saprolegniales</taxon>
        <taxon>Verrucalvaceae</taxon>
        <taxon>Aphanomyces</taxon>
    </lineage>
</organism>
<proteinExistence type="predicted"/>
<protein>
    <submittedName>
        <fullName evidence="2">Uncharacterized protein</fullName>
    </submittedName>
</protein>
<accession>A0A024TBR3</accession>
<dbReference type="OrthoDB" id="65815at2759"/>
<evidence type="ECO:0000313" key="2">
    <source>
        <dbReference type="EMBL" id="ETV91041.1"/>
    </source>
</evidence>